<accession>A0A085LUB1</accession>
<reference evidence="1 3" key="1">
    <citation type="journal article" date="2014" name="Nat. Genet.">
        <title>Genome and transcriptome of the porcine whipworm Trichuris suis.</title>
        <authorList>
            <person name="Jex A.R."/>
            <person name="Nejsum P."/>
            <person name="Schwarz E.M."/>
            <person name="Hu L."/>
            <person name="Young N.D."/>
            <person name="Hall R.S."/>
            <person name="Korhonen P.K."/>
            <person name="Liao S."/>
            <person name="Thamsborg S."/>
            <person name="Xia J."/>
            <person name="Xu P."/>
            <person name="Wang S."/>
            <person name="Scheerlinck J.P."/>
            <person name="Hofmann A."/>
            <person name="Sternberg P.W."/>
            <person name="Wang J."/>
            <person name="Gasser R.B."/>
        </authorList>
    </citation>
    <scope>NUCLEOTIDE SEQUENCE [LARGE SCALE GENOMIC DNA]</scope>
    <source>
        <strain evidence="2">DCEP-RM93F</strain>
        <strain evidence="1">DCEP-RM93M</strain>
    </source>
</reference>
<evidence type="ECO:0000313" key="1">
    <source>
        <dbReference type="EMBL" id="KFD48557.1"/>
    </source>
</evidence>
<dbReference type="Proteomes" id="UP000030764">
    <property type="component" value="Unassembled WGS sequence"/>
</dbReference>
<dbReference type="AlphaFoldDB" id="A0A085LUB1"/>
<evidence type="ECO:0000313" key="3">
    <source>
        <dbReference type="Proteomes" id="UP000030764"/>
    </source>
</evidence>
<organism evidence="1 3">
    <name type="scientific">Trichuris suis</name>
    <name type="common">pig whipworm</name>
    <dbReference type="NCBI Taxonomy" id="68888"/>
    <lineage>
        <taxon>Eukaryota</taxon>
        <taxon>Metazoa</taxon>
        <taxon>Ecdysozoa</taxon>
        <taxon>Nematoda</taxon>
        <taxon>Enoplea</taxon>
        <taxon>Dorylaimia</taxon>
        <taxon>Trichinellida</taxon>
        <taxon>Trichuridae</taxon>
        <taxon>Trichuris</taxon>
    </lineage>
</organism>
<proteinExistence type="predicted"/>
<protein>
    <submittedName>
        <fullName evidence="1">Uncharacterized protein</fullName>
    </submittedName>
</protein>
<sequence>MILFYEPIKWYIILIVERMNGWWHKAAAVRPVGTGYLQRRELSLLERNFQKFTMRSLKHDVTNLICECYKKEVASAWAFLHRTFIAGLSLTKRRVATLSSALLCKQTIMLHYLEIAKP</sequence>
<dbReference type="EMBL" id="KL363290">
    <property type="protein sequence ID" value="KFD48557.1"/>
    <property type="molecule type" value="Genomic_DNA"/>
</dbReference>
<gene>
    <name evidence="1" type="ORF">M513_10568</name>
    <name evidence="2" type="ORF">M514_10568</name>
</gene>
<name>A0A085LUB1_9BILA</name>
<dbReference type="EMBL" id="KL367482">
    <property type="protein sequence ID" value="KFD71455.1"/>
    <property type="molecule type" value="Genomic_DNA"/>
</dbReference>
<evidence type="ECO:0000313" key="2">
    <source>
        <dbReference type="EMBL" id="KFD71455.1"/>
    </source>
</evidence>
<dbReference type="Proteomes" id="UP000030758">
    <property type="component" value="Unassembled WGS sequence"/>
</dbReference>
<keyword evidence="3" id="KW-1185">Reference proteome</keyword>